<accession>A0A2W5TDC9</accession>
<feature type="modified residue" description="4-aspartylphosphate" evidence="2">
    <location>
        <position position="55"/>
    </location>
</feature>
<feature type="domain" description="Response regulatory" evidence="3">
    <location>
        <begin position="6"/>
        <end position="116"/>
    </location>
</feature>
<dbReference type="Gene3D" id="3.40.50.2300">
    <property type="match status" value="1"/>
</dbReference>
<dbReference type="GO" id="GO:0000160">
    <property type="term" value="P:phosphorelay signal transduction system"/>
    <property type="evidence" value="ECO:0007669"/>
    <property type="project" value="InterPro"/>
</dbReference>
<name>A0A2W5TDC9_9BACT</name>
<keyword evidence="1 2" id="KW-0597">Phosphoprotein</keyword>
<dbReference type="PROSITE" id="PS50110">
    <property type="entry name" value="RESPONSE_REGULATORY"/>
    <property type="match status" value="1"/>
</dbReference>
<dbReference type="CDD" id="cd00156">
    <property type="entry name" value="REC"/>
    <property type="match status" value="1"/>
</dbReference>
<reference evidence="4 5" key="1">
    <citation type="submission" date="2017-08" db="EMBL/GenBank/DDBJ databases">
        <title>Infants hospitalized years apart are colonized by the same room-sourced microbial strains.</title>
        <authorList>
            <person name="Brooks B."/>
            <person name="Olm M.R."/>
            <person name="Firek B.A."/>
            <person name="Baker R."/>
            <person name="Thomas B.C."/>
            <person name="Morowitz M.J."/>
            <person name="Banfield J.F."/>
        </authorList>
    </citation>
    <scope>NUCLEOTIDE SEQUENCE [LARGE SCALE GENOMIC DNA]</scope>
    <source>
        <strain evidence="4">S2_003_000_R2_14</strain>
    </source>
</reference>
<comment type="caution">
    <text evidence="4">The sequence shown here is derived from an EMBL/GenBank/DDBJ whole genome shotgun (WGS) entry which is preliminary data.</text>
</comment>
<dbReference type="AlphaFoldDB" id="A0A2W5TDC9"/>
<dbReference type="PANTHER" id="PTHR44591:SF3">
    <property type="entry name" value="RESPONSE REGULATORY DOMAIN-CONTAINING PROTEIN"/>
    <property type="match status" value="1"/>
</dbReference>
<dbReference type="Pfam" id="PF00072">
    <property type="entry name" value="Response_reg"/>
    <property type="match status" value="1"/>
</dbReference>
<dbReference type="SMART" id="SM00448">
    <property type="entry name" value="REC"/>
    <property type="match status" value="1"/>
</dbReference>
<evidence type="ECO:0000259" key="3">
    <source>
        <dbReference type="PROSITE" id="PS50110"/>
    </source>
</evidence>
<gene>
    <name evidence="4" type="ORF">DI536_12220</name>
</gene>
<sequence>MVALPEVLIVDDDQLIRAMVRDALADVPCEIREVDSGDAALAIIEERKPAVVLLDLVMPGKSGLEVLKSIRGPRVLVLSALDTEALVQQALSNGAHGFLSKPIHPLDVQNLVRGALEAVR</sequence>
<evidence type="ECO:0000256" key="1">
    <source>
        <dbReference type="ARBA" id="ARBA00022553"/>
    </source>
</evidence>
<dbReference type="InterPro" id="IPR050595">
    <property type="entry name" value="Bact_response_regulator"/>
</dbReference>
<dbReference type="Proteomes" id="UP000249061">
    <property type="component" value="Unassembled WGS sequence"/>
</dbReference>
<dbReference type="SUPFAM" id="SSF52172">
    <property type="entry name" value="CheY-like"/>
    <property type="match status" value="1"/>
</dbReference>
<protein>
    <submittedName>
        <fullName evidence="4">Two-component system response regulator</fullName>
    </submittedName>
</protein>
<evidence type="ECO:0000256" key="2">
    <source>
        <dbReference type="PROSITE-ProRule" id="PRU00169"/>
    </source>
</evidence>
<dbReference type="EMBL" id="QFQP01000009">
    <property type="protein sequence ID" value="PZR13519.1"/>
    <property type="molecule type" value="Genomic_DNA"/>
</dbReference>
<dbReference type="InterPro" id="IPR011006">
    <property type="entry name" value="CheY-like_superfamily"/>
</dbReference>
<dbReference type="InterPro" id="IPR001789">
    <property type="entry name" value="Sig_transdc_resp-reg_receiver"/>
</dbReference>
<dbReference type="PANTHER" id="PTHR44591">
    <property type="entry name" value="STRESS RESPONSE REGULATOR PROTEIN 1"/>
    <property type="match status" value="1"/>
</dbReference>
<evidence type="ECO:0000313" key="5">
    <source>
        <dbReference type="Proteomes" id="UP000249061"/>
    </source>
</evidence>
<evidence type="ECO:0000313" key="4">
    <source>
        <dbReference type="EMBL" id="PZR13519.1"/>
    </source>
</evidence>
<organism evidence="4 5">
    <name type="scientific">Archangium gephyra</name>
    <dbReference type="NCBI Taxonomy" id="48"/>
    <lineage>
        <taxon>Bacteria</taxon>
        <taxon>Pseudomonadati</taxon>
        <taxon>Myxococcota</taxon>
        <taxon>Myxococcia</taxon>
        <taxon>Myxococcales</taxon>
        <taxon>Cystobacterineae</taxon>
        <taxon>Archangiaceae</taxon>
        <taxon>Archangium</taxon>
    </lineage>
</organism>
<proteinExistence type="predicted"/>